<dbReference type="RefSeq" id="WP_040729872.1">
    <property type="nucleotide sequence ID" value="NZ_QJKF01000006.1"/>
</dbReference>
<reference evidence="1 2" key="1">
    <citation type="submission" date="2018-05" db="EMBL/GenBank/DDBJ databases">
        <title>Genomic Encyclopedia of Type Strains, Phase IV (KMG-IV): sequencing the most valuable type-strain genomes for metagenomic binning, comparative biology and taxonomic classification.</title>
        <authorList>
            <person name="Goeker M."/>
        </authorList>
    </citation>
    <scope>NUCLEOTIDE SEQUENCE [LARGE SCALE GENOMIC DNA]</scope>
    <source>
        <strain evidence="1 2">DSM 44704</strain>
    </source>
</reference>
<evidence type="ECO:0000313" key="1">
    <source>
        <dbReference type="EMBL" id="PXX63247.1"/>
    </source>
</evidence>
<evidence type="ECO:0000313" key="2">
    <source>
        <dbReference type="Proteomes" id="UP000247569"/>
    </source>
</evidence>
<dbReference type="PANTHER" id="PTHR39683">
    <property type="entry name" value="CONSERVED PROTEIN TB16.3"/>
    <property type="match status" value="1"/>
</dbReference>
<dbReference type="OrthoDB" id="4730534at2"/>
<name>A0A318JZS3_9NOCA</name>
<accession>A0A318JZS3</accession>
<organism evidence="1 2">
    <name type="scientific">Nocardia tenerifensis</name>
    <dbReference type="NCBI Taxonomy" id="228006"/>
    <lineage>
        <taxon>Bacteria</taxon>
        <taxon>Bacillati</taxon>
        <taxon>Actinomycetota</taxon>
        <taxon>Actinomycetes</taxon>
        <taxon>Mycobacteriales</taxon>
        <taxon>Nocardiaceae</taxon>
        <taxon>Nocardia</taxon>
    </lineage>
</organism>
<dbReference type="EMBL" id="QJKF01000006">
    <property type="protein sequence ID" value="PXX63247.1"/>
    <property type="molecule type" value="Genomic_DNA"/>
</dbReference>
<comment type="caution">
    <text evidence="1">The sequence shown here is derived from an EMBL/GenBank/DDBJ whole genome shotgun (WGS) entry which is preliminary data.</text>
</comment>
<dbReference type="Proteomes" id="UP000247569">
    <property type="component" value="Unassembled WGS sequence"/>
</dbReference>
<dbReference type="AlphaFoldDB" id="A0A318JZS3"/>
<proteinExistence type="predicted"/>
<dbReference type="Pfam" id="PF10604">
    <property type="entry name" value="Polyketide_cyc2"/>
    <property type="match status" value="1"/>
</dbReference>
<dbReference type="SUPFAM" id="SSF55961">
    <property type="entry name" value="Bet v1-like"/>
    <property type="match status" value="1"/>
</dbReference>
<keyword evidence="2" id="KW-1185">Reference proteome</keyword>
<protein>
    <submittedName>
        <fullName evidence="1">Polyketide cyclase/dehydrase/lipid transport protein</fullName>
    </submittedName>
</protein>
<dbReference type="InterPro" id="IPR023393">
    <property type="entry name" value="START-like_dom_sf"/>
</dbReference>
<dbReference type="Gene3D" id="3.30.530.20">
    <property type="match status" value="1"/>
</dbReference>
<dbReference type="PANTHER" id="PTHR39683:SF4">
    <property type="entry name" value="COENZYME Q-BINDING PROTEIN COQ10 START DOMAIN-CONTAINING PROTEIN"/>
    <property type="match status" value="1"/>
</dbReference>
<sequence length="156" mass="17614">MRTRTDIRFVVDAHSAQVMDALAAVEMLPEWSPGYTDARVASRDEAGRPVRVFVKTELLGSSDLQVLEYDWTETRSSWQVTDSTRSAKGGGWFEVADGADGCDVWFHAEVYLPIPVPGLLLKRTVRKQHEIAVQNFIEFAEGFPDPETMKPYSYNE</sequence>
<dbReference type="InterPro" id="IPR019587">
    <property type="entry name" value="Polyketide_cyclase/dehydratase"/>
</dbReference>
<gene>
    <name evidence="1" type="ORF">DFR70_106307</name>
</gene>